<comment type="catalytic activity">
    <reaction evidence="1">
        <text>Endohydrolysis of (1-&gt;4)-beta-D-glucosidic linkages in cellulose, lichenin and cereal beta-D-glucans.</text>
        <dbReference type="EC" id="3.2.1.4"/>
    </reaction>
</comment>
<sequence length="330" mass="34761">MAAAGVAGFVPGRPARAQQAGAWEAWKARFLAPDGRVIDQLQDGASHSEGQGYGMLLAQAFGDRSAFAAMDGWAARVLDIRGDGLMAWRWQPGATPAVADRATATDGDLFRAWALLRAERQSGWAEAAGRAGRIADALAARCLAPDPRAPAEPLLAPAAESPRGSQGVLFNPSYVMSRALRELGAAFDSPALIRAADHGETVLRELTEGGLVPDWTLVTPAGFRAAEGYSTHHGYDALRVALYLVWSGRRDHPAVAARAQLPAAEGGVPTVVQRDGTVLTRSSYPGYAALNALVTCRPQPSTPSEEPYYPATLGLMAEIAAREGDSCPHG</sequence>
<dbReference type="Proteomes" id="UP000649829">
    <property type="component" value="Unassembled WGS sequence"/>
</dbReference>
<dbReference type="InterPro" id="IPR012341">
    <property type="entry name" value="6hp_glycosidase-like_sf"/>
</dbReference>
<accession>A0A917STZ5</accession>
<reference evidence="8" key="1">
    <citation type="journal article" date="2014" name="Int. J. Syst. Evol. Microbiol.">
        <title>Complete genome sequence of Corynebacterium casei LMG S-19264T (=DSM 44701T), isolated from a smear-ripened cheese.</title>
        <authorList>
            <consortium name="US DOE Joint Genome Institute (JGI-PGF)"/>
            <person name="Walter F."/>
            <person name="Albersmeier A."/>
            <person name="Kalinowski J."/>
            <person name="Ruckert C."/>
        </authorList>
    </citation>
    <scope>NUCLEOTIDE SEQUENCE</scope>
    <source>
        <strain evidence="8">CGMCC 1.6293</strain>
    </source>
</reference>
<proteinExistence type="inferred from homology"/>
<evidence type="ECO:0000256" key="1">
    <source>
        <dbReference type="ARBA" id="ARBA00000966"/>
    </source>
</evidence>
<keyword evidence="7" id="KW-0624">Polysaccharide degradation</keyword>
<dbReference type="AlphaFoldDB" id="A0A917STZ5"/>
<dbReference type="Pfam" id="PF01270">
    <property type="entry name" value="Glyco_hydro_8"/>
    <property type="match status" value="1"/>
</dbReference>
<evidence type="ECO:0000256" key="5">
    <source>
        <dbReference type="ARBA" id="ARBA00023001"/>
    </source>
</evidence>
<dbReference type="PRINTS" id="PR00735">
    <property type="entry name" value="GLHYDRLASE8"/>
</dbReference>
<organism evidence="8 9">
    <name type="scientific">Pseudooceanicola nanhaiensis</name>
    <dbReference type="NCBI Taxonomy" id="375761"/>
    <lineage>
        <taxon>Bacteria</taxon>
        <taxon>Pseudomonadati</taxon>
        <taxon>Pseudomonadota</taxon>
        <taxon>Alphaproteobacteria</taxon>
        <taxon>Rhodobacterales</taxon>
        <taxon>Paracoccaceae</taxon>
        <taxon>Pseudooceanicola</taxon>
    </lineage>
</organism>
<dbReference type="InterPro" id="IPR008928">
    <property type="entry name" value="6-hairpin_glycosidase_sf"/>
</dbReference>
<evidence type="ECO:0000256" key="6">
    <source>
        <dbReference type="ARBA" id="ARBA00023295"/>
    </source>
</evidence>
<protein>
    <recommendedName>
        <fullName evidence="3">cellulase</fullName>
        <ecNumber evidence="3">3.2.1.4</ecNumber>
    </recommendedName>
</protein>
<evidence type="ECO:0000256" key="3">
    <source>
        <dbReference type="ARBA" id="ARBA00012601"/>
    </source>
</evidence>
<evidence type="ECO:0000256" key="2">
    <source>
        <dbReference type="ARBA" id="ARBA00009209"/>
    </source>
</evidence>
<name>A0A917STZ5_9RHOB</name>
<dbReference type="InterPro" id="IPR002037">
    <property type="entry name" value="Glyco_hydro_8"/>
</dbReference>
<keyword evidence="9" id="KW-1185">Reference proteome</keyword>
<evidence type="ECO:0000256" key="4">
    <source>
        <dbReference type="ARBA" id="ARBA00022801"/>
    </source>
</evidence>
<dbReference type="SUPFAM" id="SSF48208">
    <property type="entry name" value="Six-hairpin glycosidases"/>
    <property type="match status" value="1"/>
</dbReference>
<keyword evidence="7" id="KW-0119">Carbohydrate metabolism</keyword>
<evidence type="ECO:0000313" key="9">
    <source>
        <dbReference type="Proteomes" id="UP000649829"/>
    </source>
</evidence>
<dbReference type="Gene3D" id="1.50.10.10">
    <property type="match status" value="1"/>
</dbReference>
<keyword evidence="6" id="KW-0326">Glycosidase</keyword>
<evidence type="ECO:0000313" key="8">
    <source>
        <dbReference type="EMBL" id="GGL97038.1"/>
    </source>
</evidence>
<keyword evidence="5" id="KW-0136">Cellulose degradation</keyword>
<dbReference type="EC" id="3.2.1.4" evidence="3"/>
<comment type="caution">
    <text evidence="8">The sequence shown here is derived from an EMBL/GenBank/DDBJ whole genome shotgun (WGS) entry which is preliminary data.</text>
</comment>
<dbReference type="GO" id="GO:0030245">
    <property type="term" value="P:cellulose catabolic process"/>
    <property type="evidence" value="ECO:0007669"/>
    <property type="project" value="UniProtKB-KW"/>
</dbReference>
<comment type="similarity">
    <text evidence="2">Belongs to the glycosyl hydrolase 8 (cellulase D) family.</text>
</comment>
<evidence type="ECO:0000256" key="7">
    <source>
        <dbReference type="ARBA" id="ARBA00023326"/>
    </source>
</evidence>
<gene>
    <name evidence="8" type="ORF">GCM10011534_18800</name>
</gene>
<dbReference type="EMBL" id="BMLF01000001">
    <property type="protein sequence ID" value="GGL97038.1"/>
    <property type="molecule type" value="Genomic_DNA"/>
</dbReference>
<keyword evidence="4" id="KW-0378">Hydrolase</keyword>
<dbReference type="GO" id="GO:0008810">
    <property type="term" value="F:cellulase activity"/>
    <property type="evidence" value="ECO:0007669"/>
    <property type="project" value="UniProtKB-EC"/>
</dbReference>
<reference evidence="8" key="2">
    <citation type="submission" date="2020-09" db="EMBL/GenBank/DDBJ databases">
        <authorList>
            <person name="Sun Q."/>
            <person name="Zhou Y."/>
        </authorList>
    </citation>
    <scope>NUCLEOTIDE SEQUENCE</scope>
    <source>
        <strain evidence="8">CGMCC 1.6293</strain>
    </source>
</reference>